<dbReference type="Gene3D" id="2.60.169.10">
    <property type="entry name" value="Microviridae F protein"/>
    <property type="match status" value="2"/>
</dbReference>
<dbReference type="GO" id="GO:0005198">
    <property type="term" value="F:structural molecule activity"/>
    <property type="evidence" value="ECO:0007669"/>
    <property type="project" value="InterPro"/>
</dbReference>
<name>A0AAU8AWS9_9VIRU</name>
<dbReference type="EMBL" id="PP511458">
    <property type="protein sequence ID" value="XCD04417.1"/>
    <property type="molecule type" value="Genomic_DNA"/>
</dbReference>
<sequence length="657" mass="73557">MGITKNIGKNTIGDNNKMSVHLHDYNLSTHDLSFVHRNTQSVGTLVPSAVLLAQKGDTFYIDIDTHVLTHPTVGPLFGSFKMETHVYSVPIRLYNSWLHNNRLAIGLDMSKIKLPLIRTTVTARDMPYYVDTNGGNLGEWSQINPSCLLAYLGIRGFGWTNAGTPMDFNAVPLLGYYDIFKNFYANTQEENFYVISGVPQVTNVKVVTTDQIEVNTNNITNVNAIIQNGETSITILPNTTYESNELVLTVQKPNDEWSRRQYLAAEIGTWTKATGVLDINGLPSNGQYLLVSVEANSTTKLVPYKLSLIDDMRDTLYAIKGNVSAIVTATNNNVYNQLYGQFVERDSINLFKTRKPQFGLAVKTYNSDLFQNWINTEWVDGITGINEISAVDVSGGSLSMDALNLAQKVYNMLNRIAVSGGTYKDWLETVYTGGHYMERCETPMFEGGVSQEIVFQEVISNSATQEEPLGTLAGRGVSHGKTRGSQIKIKVTEPAFIMAISVITPRIDYSQGNEFWVTHNNMGNLHVPALDGIGYQDSVNWQRAWWDYKKTSSATYQPSAGKTVAWINYMTNVNKTYGNFANNMTEAFMVLNRNYQYNTAAKFDANTNIMDLTTYIDPAKYNYIFADTSLDAMNFWVQTAFDIKVRRLISAKQIPNL</sequence>
<reference evidence="1" key="1">
    <citation type="submission" date="2024-03" db="EMBL/GenBank/DDBJ databases">
        <title>Diverse circular DNA viruses in blood, oral, and fecal samples of captive lemurs.</title>
        <authorList>
            <person name="Paietta E.N."/>
            <person name="Kraberger S."/>
            <person name="Lund M.C."/>
            <person name="Custer J.M."/>
            <person name="Vargas K.M."/>
            <person name="Ehmke E.E."/>
            <person name="Yoder A.D."/>
            <person name="Varsani A."/>
        </authorList>
    </citation>
    <scope>NUCLEOTIDE SEQUENCE</scope>
    <source>
        <strain evidence="1">Duke_18_42</strain>
        <strain evidence="2">Duke_23FS_33</strain>
    </source>
</reference>
<evidence type="ECO:0000313" key="2">
    <source>
        <dbReference type="EMBL" id="XCD04417.1"/>
    </source>
</evidence>
<protein>
    <submittedName>
        <fullName evidence="1">Major capsid protein</fullName>
    </submittedName>
</protein>
<dbReference type="EMBL" id="PP511339">
    <property type="protein sequence ID" value="XCD03291.1"/>
    <property type="molecule type" value="Genomic_DNA"/>
</dbReference>
<evidence type="ECO:0000313" key="1">
    <source>
        <dbReference type="EMBL" id="XCD03291.1"/>
    </source>
</evidence>
<proteinExistence type="predicted"/>
<dbReference type="InterPro" id="IPR037002">
    <property type="entry name" value="Microviridae_protein_F_sf"/>
</dbReference>
<accession>A0AAU8AWS9</accession>
<organism evidence="1">
    <name type="scientific">Dulem virus 218</name>
    <dbReference type="NCBI Taxonomy" id="3145695"/>
    <lineage>
        <taxon>Viruses</taxon>
        <taxon>Monodnaviria</taxon>
        <taxon>Sangervirae</taxon>
        <taxon>Phixviricota</taxon>
        <taxon>Malgrandaviricetes</taxon>
        <taxon>Petitvirales</taxon>
        <taxon>Microviridae</taxon>
        <taxon>Microvirus</taxon>
    </lineage>
</organism>